<dbReference type="Proteomes" id="UP000076858">
    <property type="component" value="Unassembled WGS sequence"/>
</dbReference>
<keyword evidence="2" id="KW-1185">Reference proteome</keyword>
<accession>A0A164GSF9</accession>
<dbReference type="AlphaFoldDB" id="A0A164GSF9"/>
<reference evidence="1 2" key="1">
    <citation type="submission" date="2016-03" db="EMBL/GenBank/DDBJ databases">
        <title>EvidentialGene: Evidence-directed Construction of Genes on Genomes.</title>
        <authorList>
            <person name="Gilbert D.G."/>
            <person name="Choi J.-H."/>
            <person name="Mockaitis K."/>
            <person name="Colbourne J."/>
            <person name="Pfrender M."/>
        </authorList>
    </citation>
    <scope>NUCLEOTIDE SEQUENCE [LARGE SCALE GENOMIC DNA]</scope>
    <source>
        <strain evidence="1 2">Xinb3</strain>
        <tissue evidence="1">Complete organism</tissue>
    </source>
</reference>
<comment type="caution">
    <text evidence="1">The sequence shown here is derived from an EMBL/GenBank/DDBJ whole genome shotgun (WGS) entry which is preliminary data.</text>
</comment>
<protein>
    <submittedName>
        <fullName evidence="1">Uncharacterized protein</fullName>
    </submittedName>
</protein>
<sequence length="52" mass="5968">MVLTAILFVSFLESMSANIDQLNLKLAPLKSKLEKQFTFNVLILILYFLYAT</sequence>
<gene>
    <name evidence="1" type="ORF">APZ42_004884</name>
</gene>
<dbReference type="EMBL" id="LRGB01014050">
    <property type="protein sequence ID" value="KZR99301.1"/>
    <property type="molecule type" value="Genomic_DNA"/>
</dbReference>
<organism evidence="1 2">
    <name type="scientific">Daphnia magna</name>
    <dbReference type="NCBI Taxonomy" id="35525"/>
    <lineage>
        <taxon>Eukaryota</taxon>
        <taxon>Metazoa</taxon>
        <taxon>Ecdysozoa</taxon>
        <taxon>Arthropoda</taxon>
        <taxon>Crustacea</taxon>
        <taxon>Branchiopoda</taxon>
        <taxon>Diplostraca</taxon>
        <taxon>Cladocera</taxon>
        <taxon>Anomopoda</taxon>
        <taxon>Daphniidae</taxon>
        <taxon>Daphnia</taxon>
    </lineage>
</organism>
<evidence type="ECO:0000313" key="1">
    <source>
        <dbReference type="EMBL" id="KZR99301.1"/>
    </source>
</evidence>
<name>A0A164GSF9_9CRUS</name>
<proteinExistence type="predicted"/>
<evidence type="ECO:0000313" key="2">
    <source>
        <dbReference type="Proteomes" id="UP000076858"/>
    </source>
</evidence>